<evidence type="ECO:0000259" key="11">
    <source>
        <dbReference type="PROSITE" id="PS50850"/>
    </source>
</evidence>
<feature type="transmembrane region" description="Helical" evidence="10">
    <location>
        <begin position="216"/>
        <end position="238"/>
    </location>
</feature>
<feature type="transmembrane region" description="Helical" evidence="10">
    <location>
        <begin position="467"/>
        <end position="490"/>
    </location>
</feature>
<dbReference type="PRINTS" id="PR00171">
    <property type="entry name" value="SUGRTRNSPORT"/>
</dbReference>
<evidence type="ECO:0000256" key="5">
    <source>
        <dbReference type="ARBA" id="ARBA00022989"/>
    </source>
</evidence>
<evidence type="ECO:0000256" key="8">
    <source>
        <dbReference type="RuleBase" id="RU003346"/>
    </source>
</evidence>
<dbReference type="Gene3D" id="1.20.1250.20">
    <property type="entry name" value="MFS general substrate transporter like domains"/>
    <property type="match status" value="1"/>
</dbReference>
<evidence type="ECO:0000256" key="6">
    <source>
        <dbReference type="ARBA" id="ARBA00023136"/>
    </source>
</evidence>
<evidence type="ECO:0000256" key="9">
    <source>
        <dbReference type="SAM" id="MobiDB-lite"/>
    </source>
</evidence>
<dbReference type="InterPro" id="IPR005828">
    <property type="entry name" value="MFS_sugar_transport-like"/>
</dbReference>
<feature type="transmembrane region" description="Helical" evidence="10">
    <location>
        <begin position="185"/>
        <end position="204"/>
    </location>
</feature>
<keyword evidence="4 10" id="KW-0812">Transmembrane</keyword>
<feature type="transmembrane region" description="Helical" evidence="10">
    <location>
        <begin position="377"/>
        <end position="400"/>
    </location>
</feature>
<feature type="transmembrane region" description="Helical" evidence="10">
    <location>
        <begin position="317"/>
        <end position="335"/>
    </location>
</feature>
<dbReference type="SUPFAM" id="SSF103473">
    <property type="entry name" value="MFS general substrate transporter"/>
    <property type="match status" value="1"/>
</dbReference>
<feature type="transmembrane region" description="Helical" evidence="10">
    <location>
        <begin position="406"/>
        <end position="429"/>
    </location>
</feature>
<feature type="transmembrane region" description="Helical" evidence="10">
    <location>
        <begin position="99"/>
        <end position="116"/>
    </location>
</feature>
<feature type="domain" description="Major facilitator superfamily (MFS) profile" evidence="11">
    <location>
        <begin position="46"/>
        <end position="494"/>
    </location>
</feature>
<comment type="similarity">
    <text evidence="2 8">Belongs to the major facilitator superfamily. Sugar transporter (TC 2.A.1.1) family.</text>
</comment>
<keyword evidence="5 10" id="KW-1133">Transmembrane helix</keyword>
<accession>A0A0F7SP73</accession>
<reference evidence="12" key="1">
    <citation type="submission" date="2014-08" db="EMBL/GenBank/DDBJ databases">
        <authorList>
            <person name="Sharma Rahul"/>
            <person name="Thines Marco"/>
        </authorList>
    </citation>
    <scope>NUCLEOTIDE SEQUENCE</scope>
</reference>
<sequence>MSSGASSPTQEKKNMQLSARNPREQQPNTDPKRWMGLRGNKLVNAITVTATMGFLLFGYDQGVMSGIINAKQFGTDFYQVRSSGADDEFHATIQGTVTAVYEVGCFFGAIFAFFFGESLGRRNMMWLGSFVMVIGTIIQVTAFGPHKGFLQFMIGRIVTGLGNGANTSTIPSWVAETSKSHNRGFLICVEASMVAVGTLIAYWIDFGLSYIDNSVSWRLPIALQVIFAIFLSAGVAVLPESPRWLFIHGHYDAACQIIADLNGHELEDEDTQRQIAIIVEGINAASGAQTGASFSELFVGGKKQHFRRMAVGASSQIFQQLGGCNAVIYYATVLFENSIGLETRLALVLGGVLSVVYALAALSSFFLVERVGRRKMFLAGSAGQCLAMVITFACLIPGTAQAAKGAAFGLFLYIVFFGSCWLPLPWLYPAELNPLRIRTKANAVSTMSNWLFNFLVVQVTPTMTATIGWGTFLIFACANALFIPVIYFFYPETQGRTLEAIDVIFAQAYEEKARPTHVAKRMPTLTDIQVAEMTTKLDIHGNNGSDVESTAVHARAPTFGDEVAEDAAASNTVSS</sequence>
<dbReference type="InterPro" id="IPR020846">
    <property type="entry name" value="MFS_dom"/>
</dbReference>
<feature type="transmembrane region" description="Helical" evidence="10">
    <location>
        <begin position="347"/>
        <end position="368"/>
    </location>
</feature>
<comment type="subcellular location">
    <subcellularLocation>
        <location evidence="1">Membrane</location>
        <topology evidence="1">Multi-pass membrane protein</topology>
    </subcellularLocation>
</comment>
<evidence type="ECO:0000256" key="1">
    <source>
        <dbReference type="ARBA" id="ARBA00004141"/>
    </source>
</evidence>
<dbReference type="NCBIfam" id="TIGR00879">
    <property type="entry name" value="SP"/>
    <property type="match status" value="1"/>
</dbReference>
<evidence type="ECO:0000256" key="7">
    <source>
        <dbReference type="ARBA" id="ARBA00049119"/>
    </source>
</evidence>
<dbReference type="PROSITE" id="PS00216">
    <property type="entry name" value="SUGAR_TRANSPORT_1"/>
    <property type="match status" value="1"/>
</dbReference>
<evidence type="ECO:0000256" key="10">
    <source>
        <dbReference type="SAM" id="Phobius"/>
    </source>
</evidence>
<proteinExistence type="inferred from homology"/>
<keyword evidence="3 8" id="KW-0813">Transport</keyword>
<evidence type="ECO:0000256" key="2">
    <source>
        <dbReference type="ARBA" id="ARBA00010992"/>
    </source>
</evidence>
<feature type="transmembrane region" description="Helical" evidence="10">
    <location>
        <begin position="123"/>
        <end position="142"/>
    </location>
</feature>
<dbReference type="GO" id="GO:0005351">
    <property type="term" value="F:carbohydrate:proton symporter activity"/>
    <property type="evidence" value="ECO:0007669"/>
    <property type="project" value="TreeGrafter"/>
</dbReference>
<evidence type="ECO:0000256" key="4">
    <source>
        <dbReference type="ARBA" id="ARBA00022692"/>
    </source>
</evidence>
<dbReference type="PANTHER" id="PTHR48022:SF55">
    <property type="entry name" value="SUGAR TRANSPORTER STL1"/>
    <property type="match status" value="1"/>
</dbReference>
<dbReference type="GO" id="GO:0016020">
    <property type="term" value="C:membrane"/>
    <property type="evidence" value="ECO:0007669"/>
    <property type="project" value="UniProtKB-SubCell"/>
</dbReference>
<organism evidence="12">
    <name type="scientific">Phaffia rhodozyma</name>
    <name type="common">Yeast</name>
    <name type="synonym">Xanthophyllomyces dendrorhous</name>
    <dbReference type="NCBI Taxonomy" id="264483"/>
    <lineage>
        <taxon>Eukaryota</taxon>
        <taxon>Fungi</taxon>
        <taxon>Dikarya</taxon>
        <taxon>Basidiomycota</taxon>
        <taxon>Agaricomycotina</taxon>
        <taxon>Tremellomycetes</taxon>
        <taxon>Cystofilobasidiales</taxon>
        <taxon>Mrakiaceae</taxon>
        <taxon>Phaffia</taxon>
    </lineage>
</organism>
<feature type="transmembrane region" description="Helical" evidence="10">
    <location>
        <begin position="441"/>
        <end position="461"/>
    </location>
</feature>
<comment type="catalytic activity">
    <reaction evidence="7">
        <text>myo-inositol(out) + H(+)(out) = myo-inositol(in) + H(+)(in)</text>
        <dbReference type="Rhea" id="RHEA:60364"/>
        <dbReference type="ChEBI" id="CHEBI:15378"/>
        <dbReference type="ChEBI" id="CHEBI:17268"/>
    </reaction>
</comment>
<feature type="transmembrane region" description="Helical" evidence="10">
    <location>
        <begin position="42"/>
        <end position="59"/>
    </location>
</feature>
<feature type="transmembrane region" description="Helical" evidence="10">
    <location>
        <begin position="148"/>
        <end position="165"/>
    </location>
</feature>
<name>A0A0F7SP73_PHARH</name>
<keyword evidence="6 10" id="KW-0472">Membrane</keyword>
<dbReference type="PANTHER" id="PTHR48022">
    <property type="entry name" value="PLASTIDIC GLUCOSE TRANSPORTER 4"/>
    <property type="match status" value="1"/>
</dbReference>
<dbReference type="AlphaFoldDB" id="A0A0F7SP73"/>
<dbReference type="EMBL" id="LN483124">
    <property type="protein sequence ID" value="CED82529.1"/>
    <property type="molecule type" value="Genomic_DNA"/>
</dbReference>
<feature type="region of interest" description="Disordered" evidence="9">
    <location>
        <begin position="1"/>
        <end position="34"/>
    </location>
</feature>
<feature type="compositionally biased region" description="Polar residues" evidence="9">
    <location>
        <begin position="1"/>
        <end position="29"/>
    </location>
</feature>
<dbReference type="Pfam" id="PF00083">
    <property type="entry name" value="Sugar_tr"/>
    <property type="match status" value="1"/>
</dbReference>
<protein>
    <submittedName>
        <fullName evidence="12">Hexose carrier protein</fullName>
    </submittedName>
</protein>
<evidence type="ECO:0000313" key="12">
    <source>
        <dbReference type="EMBL" id="CED82529.1"/>
    </source>
</evidence>
<dbReference type="PROSITE" id="PS50850">
    <property type="entry name" value="MFS"/>
    <property type="match status" value="1"/>
</dbReference>
<dbReference type="InterPro" id="IPR005829">
    <property type="entry name" value="Sugar_transporter_CS"/>
</dbReference>
<evidence type="ECO:0000256" key="3">
    <source>
        <dbReference type="ARBA" id="ARBA00022448"/>
    </source>
</evidence>
<dbReference type="InterPro" id="IPR050360">
    <property type="entry name" value="MFS_Sugar_Transporters"/>
</dbReference>
<dbReference type="InterPro" id="IPR003663">
    <property type="entry name" value="Sugar/inositol_transpt"/>
</dbReference>
<dbReference type="InterPro" id="IPR036259">
    <property type="entry name" value="MFS_trans_sf"/>
</dbReference>
<dbReference type="FunFam" id="1.20.1250.20:FF:000061">
    <property type="entry name" value="MFS sugar transporter"/>
    <property type="match status" value="1"/>
</dbReference>